<feature type="domain" description="N-acetyltransferase" evidence="1">
    <location>
        <begin position="25"/>
        <end position="175"/>
    </location>
</feature>
<dbReference type="InterPro" id="IPR016181">
    <property type="entry name" value="Acyl_CoA_acyltransferase"/>
</dbReference>
<sequence length="327" mass="37320">MPFNLPEHQTSRLTLKLFNPGISIPLFAAYPKEELSALLGCRNEEEYEMMRERFAVFATHTRRVSMCSWLIYERQAGELIGDCCYHIHFLRHRRAEIGYNLYQEKDRGKGYLKELLPYVLKYGIETLELQRIEALTATDNYPSMSLLRRFGFRREGLARKHYRVAGANEDSFLFSLIPEHFEEEPVLSPAEKLVRGFERQTLPASHWTHEAHLTVGLWHVYHYGADRALCRLRPGVIQFNSGVGGANDEKGGYHETLTVFWCLALQAVIAGEPAAAFDELLPKLLGSELASAAYPEQYYSRSVLRSLSARARYVAPDKAPLPAVLPL</sequence>
<proteinExistence type="predicted"/>
<dbReference type="Pfam" id="PF13302">
    <property type="entry name" value="Acetyltransf_3"/>
    <property type="match status" value="1"/>
</dbReference>
<dbReference type="EMBL" id="VOOR01000010">
    <property type="protein sequence ID" value="TXB64926.1"/>
    <property type="molecule type" value="Genomic_DNA"/>
</dbReference>
<dbReference type="RefSeq" id="WP_147166693.1">
    <property type="nucleotide sequence ID" value="NZ_VOOR01000010.1"/>
</dbReference>
<dbReference type="GO" id="GO:0008999">
    <property type="term" value="F:protein-N-terminal-alanine acetyltransferase activity"/>
    <property type="evidence" value="ECO:0007669"/>
    <property type="project" value="TreeGrafter"/>
</dbReference>
<evidence type="ECO:0000259" key="1">
    <source>
        <dbReference type="PROSITE" id="PS51186"/>
    </source>
</evidence>
<accession>A0A5C6RR98</accession>
<dbReference type="PANTHER" id="PTHR43441">
    <property type="entry name" value="RIBOSOMAL-PROTEIN-SERINE ACETYLTRANSFERASE"/>
    <property type="match status" value="1"/>
</dbReference>
<evidence type="ECO:0000313" key="2">
    <source>
        <dbReference type="EMBL" id="TXB64926.1"/>
    </source>
</evidence>
<organism evidence="2 3">
    <name type="scientific">Phaeodactylibacter luteus</name>
    <dbReference type="NCBI Taxonomy" id="1564516"/>
    <lineage>
        <taxon>Bacteria</taxon>
        <taxon>Pseudomonadati</taxon>
        <taxon>Bacteroidota</taxon>
        <taxon>Saprospiria</taxon>
        <taxon>Saprospirales</taxon>
        <taxon>Haliscomenobacteraceae</taxon>
        <taxon>Phaeodactylibacter</taxon>
    </lineage>
</organism>
<dbReference type="SUPFAM" id="SSF55729">
    <property type="entry name" value="Acyl-CoA N-acyltransferases (Nat)"/>
    <property type="match status" value="1"/>
</dbReference>
<keyword evidence="2" id="KW-0808">Transferase</keyword>
<keyword evidence="3" id="KW-1185">Reference proteome</keyword>
<dbReference type="GO" id="GO:0005737">
    <property type="term" value="C:cytoplasm"/>
    <property type="evidence" value="ECO:0007669"/>
    <property type="project" value="TreeGrafter"/>
</dbReference>
<dbReference type="AlphaFoldDB" id="A0A5C6RR98"/>
<dbReference type="OrthoDB" id="117988at2"/>
<evidence type="ECO:0000313" key="3">
    <source>
        <dbReference type="Proteomes" id="UP000321580"/>
    </source>
</evidence>
<dbReference type="PROSITE" id="PS51186">
    <property type="entry name" value="GNAT"/>
    <property type="match status" value="1"/>
</dbReference>
<dbReference type="Gene3D" id="3.40.630.30">
    <property type="match status" value="1"/>
</dbReference>
<comment type="caution">
    <text evidence="2">The sequence shown here is derived from an EMBL/GenBank/DDBJ whole genome shotgun (WGS) entry which is preliminary data.</text>
</comment>
<dbReference type="InterPro" id="IPR051908">
    <property type="entry name" value="Ribosomal_N-acetyltransferase"/>
</dbReference>
<dbReference type="InterPro" id="IPR000182">
    <property type="entry name" value="GNAT_dom"/>
</dbReference>
<protein>
    <submittedName>
        <fullName evidence="2">GNAT family N-acetyltransferase</fullName>
    </submittedName>
</protein>
<dbReference type="GO" id="GO:1990189">
    <property type="term" value="F:protein N-terminal-serine acetyltransferase activity"/>
    <property type="evidence" value="ECO:0007669"/>
    <property type="project" value="TreeGrafter"/>
</dbReference>
<gene>
    <name evidence="2" type="ORF">FRY97_06790</name>
</gene>
<dbReference type="Proteomes" id="UP000321580">
    <property type="component" value="Unassembled WGS sequence"/>
</dbReference>
<name>A0A5C6RR98_9BACT</name>
<dbReference type="PANTHER" id="PTHR43441:SF11">
    <property type="entry name" value="RIBOSOMAL-PROTEIN-SERINE ACETYLTRANSFERASE"/>
    <property type="match status" value="1"/>
</dbReference>
<reference evidence="2 3" key="1">
    <citation type="submission" date="2019-08" db="EMBL/GenBank/DDBJ databases">
        <title>Genome of Phaeodactylibacter luteus.</title>
        <authorList>
            <person name="Bowman J.P."/>
        </authorList>
    </citation>
    <scope>NUCLEOTIDE SEQUENCE [LARGE SCALE GENOMIC DNA]</scope>
    <source>
        <strain evidence="2 3">KCTC 42180</strain>
    </source>
</reference>